<dbReference type="PANTHER" id="PTHR11579">
    <property type="entry name" value="PROTEIN-L-ISOASPARTATE O-METHYLTRANSFERASE"/>
    <property type="match status" value="1"/>
</dbReference>
<organism evidence="8">
    <name type="scientific">marine sediment metagenome</name>
    <dbReference type="NCBI Taxonomy" id="412755"/>
    <lineage>
        <taxon>unclassified sequences</taxon>
        <taxon>metagenomes</taxon>
        <taxon>ecological metagenomes</taxon>
    </lineage>
</organism>
<dbReference type="HAMAP" id="MF_00090">
    <property type="entry name" value="PIMT"/>
    <property type="match status" value="1"/>
</dbReference>
<proteinExistence type="inferred from homology"/>
<feature type="non-terminal residue" evidence="8">
    <location>
        <position position="1"/>
    </location>
</feature>
<dbReference type="PROSITE" id="PS01279">
    <property type="entry name" value="PCMT"/>
    <property type="match status" value="1"/>
</dbReference>
<protein>
    <recommendedName>
        <fullName evidence="3">protein-L-isoaspartate(D-aspartate) O-methyltransferase</fullName>
        <ecNumber evidence="3">2.1.1.77</ecNumber>
    </recommendedName>
</protein>
<evidence type="ECO:0000313" key="8">
    <source>
        <dbReference type="EMBL" id="GAI22235.1"/>
    </source>
</evidence>
<accession>X1N5V2</accession>
<evidence type="ECO:0000256" key="5">
    <source>
        <dbReference type="ARBA" id="ARBA00022603"/>
    </source>
</evidence>
<keyword evidence="7" id="KW-0949">S-adenosyl-L-methionine</keyword>
<dbReference type="Pfam" id="PF01135">
    <property type="entry name" value="PCMT"/>
    <property type="match status" value="1"/>
</dbReference>
<dbReference type="PANTHER" id="PTHR11579:SF0">
    <property type="entry name" value="PROTEIN-L-ISOASPARTATE(D-ASPARTATE) O-METHYLTRANSFERASE"/>
    <property type="match status" value="1"/>
</dbReference>
<evidence type="ECO:0000256" key="3">
    <source>
        <dbReference type="ARBA" id="ARBA00011890"/>
    </source>
</evidence>
<keyword evidence="4" id="KW-0963">Cytoplasm</keyword>
<evidence type="ECO:0000256" key="2">
    <source>
        <dbReference type="ARBA" id="ARBA00005369"/>
    </source>
</evidence>
<dbReference type="NCBIfam" id="NF001453">
    <property type="entry name" value="PRK00312.1"/>
    <property type="match status" value="1"/>
</dbReference>
<dbReference type="GO" id="GO:0005737">
    <property type="term" value="C:cytoplasm"/>
    <property type="evidence" value="ECO:0007669"/>
    <property type="project" value="UniProtKB-SubCell"/>
</dbReference>
<evidence type="ECO:0000256" key="4">
    <source>
        <dbReference type="ARBA" id="ARBA00022490"/>
    </source>
</evidence>
<dbReference type="InterPro" id="IPR000682">
    <property type="entry name" value="PCMT"/>
</dbReference>
<dbReference type="GO" id="GO:0004719">
    <property type="term" value="F:protein-L-isoaspartate (D-aspartate) O-methyltransferase activity"/>
    <property type="evidence" value="ECO:0007669"/>
    <property type="project" value="UniProtKB-EC"/>
</dbReference>
<dbReference type="AlphaFoldDB" id="X1N5V2"/>
<comment type="similarity">
    <text evidence="2">Belongs to the methyltransferase superfamily. L-isoaspartyl/D-aspartyl protein methyltransferase family.</text>
</comment>
<comment type="caution">
    <text evidence="8">The sequence shown here is derived from an EMBL/GenBank/DDBJ whole genome shotgun (WGS) entry which is preliminary data.</text>
</comment>
<dbReference type="EMBL" id="BARV01014709">
    <property type="protein sequence ID" value="GAI22235.1"/>
    <property type="molecule type" value="Genomic_DNA"/>
</dbReference>
<gene>
    <name evidence="8" type="ORF">S06H3_25539</name>
</gene>
<dbReference type="InterPro" id="IPR029063">
    <property type="entry name" value="SAM-dependent_MTases_sf"/>
</dbReference>
<evidence type="ECO:0000256" key="1">
    <source>
        <dbReference type="ARBA" id="ARBA00004496"/>
    </source>
</evidence>
<comment type="subcellular location">
    <subcellularLocation>
        <location evidence="1">Cytoplasm</location>
    </subcellularLocation>
</comment>
<evidence type="ECO:0000256" key="6">
    <source>
        <dbReference type="ARBA" id="ARBA00022679"/>
    </source>
</evidence>
<dbReference type="EC" id="2.1.1.77" evidence="3"/>
<name>X1N5V2_9ZZZZ</name>
<dbReference type="NCBIfam" id="TIGR00080">
    <property type="entry name" value="pimt"/>
    <property type="match status" value="1"/>
</dbReference>
<evidence type="ECO:0000256" key="7">
    <source>
        <dbReference type="ARBA" id="ARBA00022691"/>
    </source>
</evidence>
<keyword evidence="6" id="KW-0808">Transferase</keyword>
<dbReference type="Gene3D" id="3.40.50.150">
    <property type="entry name" value="Vaccinia Virus protein VP39"/>
    <property type="match status" value="1"/>
</dbReference>
<dbReference type="GO" id="GO:0032259">
    <property type="term" value="P:methylation"/>
    <property type="evidence" value="ECO:0007669"/>
    <property type="project" value="UniProtKB-KW"/>
</dbReference>
<dbReference type="FunFam" id="3.40.50.150:FF:000010">
    <property type="entry name" value="Protein-L-isoaspartate O-methyltransferase"/>
    <property type="match status" value="1"/>
</dbReference>
<dbReference type="SUPFAM" id="SSF53335">
    <property type="entry name" value="S-adenosyl-L-methionine-dependent methyltransferases"/>
    <property type="match status" value="1"/>
</dbReference>
<reference evidence="8" key="1">
    <citation type="journal article" date="2014" name="Front. Microbiol.">
        <title>High frequency of phylogenetically diverse reductive dehalogenase-homologous genes in deep subseafloor sedimentary metagenomes.</title>
        <authorList>
            <person name="Kawai M."/>
            <person name="Futagami T."/>
            <person name="Toyoda A."/>
            <person name="Takaki Y."/>
            <person name="Nishi S."/>
            <person name="Hori S."/>
            <person name="Arai W."/>
            <person name="Tsubouchi T."/>
            <person name="Morono Y."/>
            <person name="Uchiyama I."/>
            <person name="Ito T."/>
            <person name="Fujiyama A."/>
            <person name="Inagaki F."/>
            <person name="Takami H."/>
        </authorList>
    </citation>
    <scope>NUCLEOTIDE SEQUENCE</scope>
    <source>
        <strain evidence="8">Expedition CK06-06</strain>
    </source>
</reference>
<sequence length="265" mass="29788">IMVKLIFLLFLLSVRSCSSINDTDKKLPAIHEPELQGQDTLSWYRPRFKERKSEREALVRKGIENYLYHPVKNKKVLDAMRAVPRHLFVPPNAQRQAYGNHPLSIGYGQTISQPLIVAHMTELLNIKLGDKILEIGTGSGYQAAVLSELTPNVYSIEIVEKLGKIAKDRLQDLGYNTIKVKIGDGYFGWKEFAPFDGIIVTCAPENIPQSLIDQLKPGGKIVIPVGGVNQLQILVVVEKDKKGNLREKKQYPVRFVPMTGKAMEK</sequence>
<keyword evidence="5" id="KW-0489">Methyltransferase</keyword>
<dbReference type="CDD" id="cd02440">
    <property type="entry name" value="AdoMet_MTases"/>
    <property type="match status" value="1"/>
</dbReference>